<keyword evidence="19" id="KW-1185">Reference proteome</keyword>
<comment type="caution">
    <text evidence="18">The sequence shown here is derived from an EMBL/GenBank/DDBJ whole genome shotgun (WGS) entry which is preliminary data.</text>
</comment>
<evidence type="ECO:0000256" key="8">
    <source>
        <dbReference type="ARBA" id="ARBA00022827"/>
    </source>
</evidence>
<dbReference type="Proteomes" id="UP001279642">
    <property type="component" value="Unassembled WGS sequence"/>
</dbReference>
<evidence type="ECO:0000256" key="4">
    <source>
        <dbReference type="ARBA" id="ARBA00022490"/>
    </source>
</evidence>
<dbReference type="InterPro" id="IPR006278">
    <property type="entry name" value="SoxB"/>
</dbReference>
<sequence length="417" mass="45226">MKQRYSIFSLVRNALNYHADWQEAWRSPDPKPAYDVIIIGGGGHGLATAYYLAKEHGITNVAVLEKGWLGGGNTGRNTTIVRSNYLWDESAHLYEHALKLWEGLSQDLNYNVMFSQRGIMNLAHTVHDMQALRRRVYAIQLNGIDSEILTPAQIKELVPMLDCSPNARYPIMGASFQRRGGTARHDAVAWGYARGADERGVDIIQNCEVTGFKIVNGTVQGVETTRGFIGAKKVGVVVAGHSGVLAGMAGFRLPLESHPLQALVSEPIKPILDTVVMSPQVHVYVSQSDKGELVLGAGIDAFNSYAQAGSPPIVENQLNALCDLFPAFSRLRMMRQWGGIVDTCPDASPIIGKTPVQNLFINCGWGTGGFKATPGSGNVFAHTLARGEPHPLAVPFALERFTTGYLIDEHGAAGVAH</sequence>
<feature type="domain" description="Rhodanese" evidence="17">
    <location>
        <begin position="36"/>
        <end position="80"/>
    </location>
</feature>
<dbReference type="NCBIfam" id="TIGR01373">
    <property type="entry name" value="soxB"/>
    <property type="match status" value="1"/>
</dbReference>
<dbReference type="EMBL" id="JAXCLW010000002">
    <property type="protein sequence ID" value="MDY0882920.1"/>
    <property type="molecule type" value="Genomic_DNA"/>
</dbReference>
<keyword evidence="6" id="KW-0288">FMN</keyword>
<gene>
    <name evidence="18" type="ORF">SMD27_08695</name>
</gene>
<comment type="cofactor">
    <cofactor evidence="1">
        <name>FMN</name>
        <dbReference type="ChEBI" id="CHEBI:58210"/>
    </cofactor>
</comment>
<evidence type="ECO:0000313" key="18">
    <source>
        <dbReference type="EMBL" id="MDY0882920.1"/>
    </source>
</evidence>
<comment type="subcellular location">
    <subcellularLocation>
        <location evidence="3">Cytoplasm</location>
    </subcellularLocation>
</comment>
<evidence type="ECO:0000256" key="1">
    <source>
        <dbReference type="ARBA" id="ARBA00001917"/>
    </source>
</evidence>
<keyword evidence="4" id="KW-0963">Cytoplasm</keyword>
<protein>
    <recommendedName>
        <fullName evidence="12">Sarcosine oxidase subunit beta</fullName>
        <ecNumber evidence="11">1.5.3.24</ecNumber>
    </recommendedName>
    <alternativeName>
        <fullName evidence="13">Sarcosine oxidase (5,10-methylenetetrahydrofolate-forming) subunit beta</fullName>
    </alternativeName>
    <alternativeName>
        <fullName evidence="14">Tetrameric sarcosine oxidase subunit beta</fullName>
    </alternativeName>
</protein>
<dbReference type="PANTHER" id="PTHR13847:SF287">
    <property type="entry name" value="FAD-DEPENDENT OXIDOREDUCTASE DOMAIN-CONTAINING PROTEIN 1"/>
    <property type="match status" value="1"/>
</dbReference>
<dbReference type="InterPro" id="IPR001763">
    <property type="entry name" value="Rhodanese-like_dom"/>
</dbReference>
<dbReference type="PROSITE" id="PS50206">
    <property type="entry name" value="RHODANESE_3"/>
    <property type="match status" value="1"/>
</dbReference>
<evidence type="ECO:0000256" key="5">
    <source>
        <dbReference type="ARBA" id="ARBA00022630"/>
    </source>
</evidence>
<comment type="similarity">
    <text evidence="10">Belongs to the SoxB family.</text>
</comment>
<evidence type="ECO:0000256" key="7">
    <source>
        <dbReference type="ARBA" id="ARBA00022741"/>
    </source>
</evidence>
<evidence type="ECO:0000256" key="10">
    <source>
        <dbReference type="ARBA" id="ARBA00043973"/>
    </source>
</evidence>
<keyword evidence="9" id="KW-0560">Oxidoreductase</keyword>
<reference evidence="18 19" key="1">
    <citation type="journal article" date="2016" name="Antonie Van Leeuwenhoek">
        <title>Dongia soli sp. nov., isolated from soil from Dokdo, Korea.</title>
        <authorList>
            <person name="Kim D.U."/>
            <person name="Lee H."/>
            <person name="Kim H."/>
            <person name="Kim S.G."/>
            <person name="Ka J.O."/>
        </authorList>
    </citation>
    <scope>NUCLEOTIDE SEQUENCE [LARGE SCALE GENOMIC DNA]</scope>
    <source>
        <strain evidence="18 19">D78</strain>
    </source>
</reference>
<evidence type="ECO:0000256" key="9">
    <source>
        <dbReference type="ARBA" id="ARBA00023002"/>
    </source>
</evidence>
<evidence type="ECO:0000256" key="2">
    <source>
        <dbReference type="ARBA" id="ARBA00001974"/>
    </source>
</evidence>
<dbReference type="Pfam" id="PF01266">
    <property type="entry name" value="DAO"/>
    <property type="match status" value="1"/>
</dbReference>
<evidence type="ECO:0000256" key="12">
    <source>
        <dbReference type="ARBA" id="ARBA00044150"/>
    </source>
</evidence>
<accession>A0ABU5EBH4</accession>
<evidence type="ECO:0000256" key="15">
    <source>
        <dbReference type="ARBA" id="ARBA00047316"/>
    </source>
</evidence>
<dbReference type="InterPro" id="IPR006076">
    <property type="entry name" value="FAD-dep_OxRdtase"/>
</dbReference>
<comment type="catalytic activity">
    <reaction evidence="16">
        <text>sarcosine + (6S)-5,6,7,8-tetrahydrofolate + O2 = (6R)-5,10-methylene-5,6,7,8-tetrahydrofolate + glycine + H2O2</text>
        <dbReference type="Rhea" id="RHEA:70455"/>
        <dbReference type="ChEBI" id="CHEBI:15379"/>
        <dbReference type="ChEBI" id="CHEBI:15636"/>
        <dbReference type="ChEBI" id="CHEBI:16240"/>
        <dbReference type="ChEBI" id="CHEBI:57305"/>
        <dbReference type="ChEBI" id="CHEBI:57433"/>
        <dbReference type="ChEBI" id="CHEBI:57453"/>
        <dbReference type="EC" id="1.5.3.24"/>
    </reaction>
</comment>
<dbReference type="EC" id="1.5.3.24" evidence="11"/>
<evidence type="ECO:0000256" key="14">
    <source>
        <dbReference type="ARBA" id="ARBA00044295"/>
    </source>
</evidence>
<dbReference type="PANTHER" id="PTHR13847">
    <property type="entry name" value="SARCOSINE DEHYDROGENASE-RELATED"/>
    <property type="match status" value="1"/>
</dbReference>
<evidence type="ECO:0000256" key="16">
    <source>
        <dbReference type="ARBA" id="ARBA00048917"/>
    </source>
</evidence>
<comment type="cofactor">
    <cofactor evidence="2">
        <name>FAD</name>
        <dbReference type="ChEBI" id="CHEBI:57692"/>
    </cofactor>
</comment>
<evidence type="ECO:0000259" key="17">
    <source>
        <dbReference type="PROSITE" id="PS50206"/>
    </source>
</evidence>
<proteinExistence type="inferred from homology"/>
<dbReference type="SUPFAM" id="SSF54373">
    <property type="entry name" value="FAD-linked reductases, C-terminal domain"/>
    <property type="match status" value="1"/>
</dbReference>
<evidence type="ECO:0000256" key="6">
    <source>
        <dbReference type="ARBA" id="ARBA00022643"/>
    </source>
</evidence>
<evidence type="ECO:0000256" key="13">
    <source>
        <dbReference type="ARBA" id="ARBA00044216"/>
    </source>
</evidence>
<evidence type="ECO:0000313" key="19">
    <source>
        <dbReference type="Proteomes" id="UP001279642"/>
    </source>
</evidence>
<keyword evidence="7" id="KW-0547">Nucleotide-binding</keyword>
<comment type="catalytic activity">
    <reaction evidence="15">
        <text>sarcosine + O2 + H2O = formaldehyde + glycine + H2O2</text>
        <dbReference type="Rhea" id="RHEA:13313"/>
        <dbReference type="ChEBI" id="CHEBI:15377"/>
        <dbReference type="ChEBI" id="CHEBI:15379"/>
        <dbReference type="ChEBI" id="CHEBI:16240"/>
        <dbReference type="ChEBI" id="CHEBI:16842"/>
        <dbReference type="ChEBI" id="CHEBI:57305"/>
        <dbReference type="ChEBI" id="CHEBI:57433"/>
    </reaction>
</comment>
<dbReference type="InterPro" id="IPR036188">
    <property type="entry name" value="FAD/NAD-bd_sf"/>
</dbReference>
<evidence type="ECO:0000256" key="3">
    <source>
        <dbReference type="ARBA" id="ARBA00004496"/>
    </source>
</evidence>
<keyword evidence="5" id="KW-0285">Flavoprotein</keyword>
<organism evidence="18 19">
    <name type="scientific">Dongia soli</name>
    <dbReference type="NCBI Taxonomy" id="600628"/>
    <lineage>
        <taxon>Bacteria</taxon>
        <taxon>Pseudomonadati</taxon>
        <taxon>Pseudomonadota</taxon>
        <taxon>Alphaproteobacteria</taxon>
        <taxon>Rhodospirillales</taxon>
        <taxon>Dongiaceae</taxon>
        <taxon>Dongia</taxon>
    </lineage>
</organism>
<keyword evidence="8" id="KW-0274">FAD</keyword>
<evidence type="ECO:0000256" key="11">
    <source>
        <dbReference type="ARBA" id="ARBA00044044"/>
    </source>
</evidence>
<dbReference type="Gene3D" id="3.50.50.60">
    <property type="entry name" value="FAD/NAD(P)-binding domain"/>
    <property type="match status" value="1"/>
</dbReference>
<dbReference type="Gene3D" id="3.30.9.10">
    <property type="entry name" value="D-Amino Acid Oxidase, subunit A, domain 2"/>
    <property type="match status" value="1"/>
</dbReference>
<name>A0ABU5EBH4_9PROT</name>
<dbReference type="SUPFAM" id="SSF51905">
    <property type="entry name" value="FAD/NAD(P)-binding domain"/>
    <property type="match status" value="1"/>
</dbReference>
<dbReference type="RefSeq" id="WP_320507978.1">
    <property type="nucleotide sequence ID" value="NZ_JAXCLW010000002.1"/>
</dbReference>